<evidence type="ECO:0000313" key="4">
    <source>
        <dbReference type="Proteomes" id="UP000638848"/>
    </source>
</evidence>
<dbReference type="Pfam" id="PF13412">
    <property type="entry name" value="HTH_24"/>
    <property type="match status" value="1"/>
</dbReference>
<sequence>MELPVEDLAIIHALQIAPRATWAQLGAALGRHPTTLADRWERLHADGRTWVTAHLGASGTQGCATFVGLECRPGRRAEVLERLCAVPEIGTVEESARAWDVRLTILTRTWQQMTREVLPLVRADSGILRAQLTVATRLYAIGNNWRLDVLSPEQQRRVAALRPEVHRPHGATPAHLEELTAVLQRDGRATAAEIAAATGTHPTTAARHLRQAVETGLVALRCELAQEHSGYPVPCQWYVRVPPAQLEAAVRQLRSYRTLRLCASTTGDTNLTFLLWLRTPGDIFDVEAELQAAAPGVQVVESDVGVRTHKRMGWILREDSTATGEVVTRGGPGRPVTAAGAGGPSAVTGGP</sequence>
<evidence type="ECO:0000313" key="3">
    <source>
        <dbReference type="EMBL" id="GGG45603.1"/>
    </source>
</evidence>
<name>A0A917LN52_9MICC</name>
<dbReference type="InterPro" id="IPR036388">
    <property type="entry name" value="WH-like_DNA-bd_sf"/>
</dbReference>
<dbReference type="PANTHER" id="PTHR30154:SF34">
    <property type="entry name" value="TRANSCRIPTIONAL REGULATOR AZLB"/>
    <property type="match status" value="1"/>
</dbReference>
<evidence type="ECO:0000259" key="2">
    <source>
        <dbReference type="Pfam" id="PF13404"/>
    </source>
</evidence>
<dbReference type="Pfam" id="PF13404">
    <property type="entry name" value="HTH_AsnC-type"/>
    <property type="match status" value="1"/>
</dbReference>
<dbReference type="AlphaFoldDB" id="A0A917LN52"/>
<organism evidence="3 4">
    <name type="scientific">Kocuria dechangensis</name>
    <dbReference type="NCBI Taxonomy" id="1176249"/>
    <lineage>
        <taxon>Bacteria</taxon>
        <taxon>Bacillati</taxon>
        <taxon>Actinomycetota</taxon>
        <taxon>Actinomycetes</taxon>
        <taxon>Micrococcales</taxon>
        <taxon>Micrococcaceae</taxon>
        <taxon>Kocuria</taxon>
    </lineage>
</organism>
<dbReference type="InterPro" id="IPR036390">
    <property type="entry name" value="WH_DNA-bd_sf"/>
</dbReference>
<dbReference type="RefSeq" id="WP_188534249.1">
    <property type="nucleotide sequence ID" value="NZ_BMEQ01000002.1"/>
</dbReference>
<gene>
    <name evidence="3" type="ORF">GCM10011374_04850</name>
</gene>
<accession>A0A917LN52</accession>
<dbReference type="SUPFAM" id="SSF46785">
    <property type="entry name" value="Winged helix' DNA-binding domain"/>
    <property type="match status" value="1"/>
</dbReference>
<dbReference type="EMBL" id="BMEQ01000002">
    <property type="protein sequence ID" value="GGG45603.1"/>
    <property type="molecule type" value="Genomic_DNA"/>
</dbReference>
<dbReference type="InterPro" id="IPR000485">
    <property type="entry name" value="AsnC-type_HTH_dom"/>
</dbReference>
<dbReference type="GO" id="GO:0005829">
    <property type="term" value="C:cytosol"/>
    <property type="evidence" value="ECO:0007669"/>
    <property type="project" value="TreeGrafter"/>
</dbReference>
<evidence type="ECO:0000256" key="1">
    <source>
        <dbReference type="SAM" id="MobiDB-lite"/>
    </source>
</evidence>
<keyword evidence="4" id="KW-1185">Reference proteome</keyword>
<feature type="domain" description="HTH asnC-type" evidence="2">
    <location>
        <begin position="7"/>
        <end position="44"/>
    </location>
</feature>
<proteinExistence type="predicted"/>
<dbReference type="Proteomes" id="UP000638848">
    <property type="component" value="Unassembled WGS sequence"/>
</dbReference>
<reference evidence="3" key="1">
    <citation type="journal article" date="2014" name="Int. J. Syst. Evol. Microbiol.">
        <title>Complete genome sequence of Corynebacterium casei LMG S-19264T (=DSM 44701T), isolated from a smear-ripened cheese.</title>
        <authorList>
            <consortium name="US DOE Joint Genome Institute (JGI-PGF)"/>
            <person name="Walter F."/>
            <person name="Albersmeier A."/>
            <person name="Kalinowski J."/>
            <person name="Ruckert C."/>
        </authorList>
    </citation>
    <scope>NUCLEOTIDE SEQUENCE</scope>
    <source>
        <strain evidence="3">CGMCC 1.12187</strain>
    </source>
</reference>
<dbReference type="GO" id="GO:0043200">
    <property type="term" value="P:response to amino acid"/>
    <property type="evidence" value="ECO:0007669"/>
    <property type="project" value="TreeGrafter"/>
</dbReference>
<dbReference type="Gene3D" id="1.10.10.10">
    <property type="entry name" value="Winged helix-like DNA-binding domain superfamily/Winged helix DNA-binding domain"/>
    <property type="match status" value="2"/>
</dbReference>
<reference evidence="3" key="2">
    <citation type="submission" date="2020-09" db="EMBL/GenBank/DDBJ databases">
        <authorList>
            <person name="Sun Q."/>
            <person name="Zhou Y."/>
        </authorList>
    </citation>
    <scope>NUCLEOTIDE SEQUENCE</scope>
    <source>
        <strain evidence="3">CGMCC 1.12187</strain>
    </source>
</reference>
<dbReference type="GO" id="GO:0043565">
    <property type="term" value="F:sequence-specific DNA binding"/>
    <property type="evidence" value="ECO:0007669"/>
    <property type="project" value="InterPro"/>
</dbReference>
<feature type="region of interest" description="Disordered" evidence="1">
    <location>
        <begin position="323"/>
        <end position="351"/>
    </location>
</feature>
<protein>
    <submittedName>
        <fullName evidence="3">AsnC family transcriptional regulator</fullName>
    </submittedName>
</protein>
<dbReference type="PANTHER" id="PTHR30154">
    <property type="entry name" value="LEUCINE-RESPONSIVE REGULATORY PROTEIN"/>
    <property type="match status" value="1"/>
</dbReference>
<comment type="caution">
    <text evidence="3">The sequence shown here is derived from an EMBL/GenBank/DDBJ whole genome shotgun (WGS) entry which is preliminary data.</text>
</comment>